<evidence type="ECO:0000256" key="2">
    <source>
        <dbReference type="ARBA" id="ARBA00022846"/>
    </source>
</evidence>
<evidence type="ECO:0000256" key="1">
    <source>
        <dbReference type="ARBA" id="ARBA00004230"/>
    </source>
</evidence>
<evidence type="ECO:0000313" key="7">
    <source>
        <dbReference type="EMBL" id="KAA0174534.1"/>
    </source>
</evidence>
<evidence type="ECO:0000313" key="8">
    <source>
        <dbReference type="Proteomes" id="UP000322899"/>
    </source>
</evidence>
<dbReference type="CDD" id="cd22985">
    <property type="entry name" value="DD_CrRSP11-like"/>
    <property type="match status" value="1"/>
</dbReference>
<feature type="domain" description="RIIa" evidence="5">
    <location>
        <begin position="27"/>
        <end position="57"/>
    </location>
</feature>
<keyword evidence="2" id="KW-0969">Cilium</keyword>
<dbReference type="InterPro" id="IPR003117">
    <property type="entry name" value="cAMP_dep_PK_reg_su_I/II_a/b"/>
</dbReference>
<dbReference type="EMBL" id="VLTO01000021">
    <property type="protein sequence ID" value="KAA0174534.1"/>
    <property type="molecule type" value="Genomic_DNA"/>
</dbReference>
<keyword evidence="3" id="KW-0966">Cell projection</keyword>
<reference evidence="8 9" key="1">
    <citation type="submission" date="2019-07" db="EMBL/GenBank/DDBJ databases">
        <title>Genomes of Cafeteria roenbergensis.</title>
        <authorList>
            <person name="Fischer M.G."/>
            <person name="Hackl T."/>
            <person name="Roman M."/>
        </authorList>
    </citation>
    <scope>NUCLEOTIDE SEQUENCE [LARGE SCALE GENOMIC DNA]</scope>
    <source>
        <strain evidence="6 9">BVI</strain>
        <strain evidence="7 8">E4-10P</strain>
    </source>
</reference>
<dbReference type="Gene3D" id="1.20.890.10">
    <property type="entry name" value="cAMP-dependent protein kinase regulatory subunit, dimerization-anchoring domain"/>
    <property type="match status" value="1"/>
</dbReference>
<evidence type="ECO:0000313" key="6">
    <source>
        <dbReference type="EMBL" id="KAA0155677.1"/>
    </source>
</evidence>
<evidence type="ECO:0000256" key="4">
    <source>
        <dbReference type="ARBA" id="ARBA00035651"/>
    </source>
</evidence>
<dbReference type="OrthoDB" id="10067602at2759"/>
<dbReference type="Proteomes" id="UP000322899">
    <property type="component" value="Unassembled WGS sequence"/>
</dbReference>
<evidence type="ECO:0000259" key="5">
    <source>
        <dbReference type="Pfam" id="PF02197"/>
    </source>
</evidence>
<dbReference type="EMBL" id="VLTN01000006">
    <property type="protein sequence ID" value="KAA0155677.1"/>
    <property type="molecule type" value="Genomic_DNA"/>
</dbReference>
<comment type="subcellular location">
    <subcellularLocation>
        <location evidence="1">Cell projection</location>
        <location evidence="1">Cilium</location>
        <location evidence="1">Flagellum</location>
    </subcellularLocation>
</comment>
<dbReference type="PANTHER" id="PTHR14952:SF9">
    <property type="entry name" value="EF-HAND DOMAIN-CONTAINING PROTEIN"/>
    <property type="match status" value="1"/>
</dbReference>
<evidence type="ECO:0000256" key="3">
    <source>
        <dbReference type="ARBA" id="ARBA00023273"/>
    </source>
</evidence>
<dbReference type="Proteomes" id="UP000323011">
    <property type="component" value="Unassembled WGS sequence"/>
</dbReference>
<comment type="similarity">
    <text evidence="4">Belongs to the ropporin family.</text>
</comment>
<protein>
    <recommendedName>
        <fullName evidence="5">RIIa domain-containing protein</fullName>
    </recommendedName>
</protein>
<comment type="caution">
    <text evidence="6">The sequence shown here is derived from an EMBL/GenBank/DDBJ whole genome shotgun (WGS) entry which is preliminary data.</text>
</comment>
<dbReference type="SUPFAM" id="SSF47391">
    <property type="entry name" value="Dimerization-anchoring domain of cAMP-dependent PK regulatory subunit"/>
    <property type="match status" value="1"/>
</dbReference>
<keyword evidence="9" id="KW-1185">Reference proteome</keyword>
<name>A0A5A8CT82_CAFRO</name>
<dbReference type="AlphaFoldDB" id="A0A5A8CT82"/>
<keyword evidence="2" id="KW-0282">Flagellum</keyword>
<accession>A0A5A8CT82</accession>
<dbReference type="GO" id="GO:0031514">
    <property type="term" value="C:motile cilium"/>
    <property type="evidence" value="ECO:0007669"/>
    <property type="project" value="UniProtKB-SubCell"/>
</dbReference>
<evidence type="ECO:0000313" key="9">
    <source>
        <dbReference type="Proteomes" id="UP000323011"/>
    </source>
</evidence>
<dbReference type="PANTHER" id="PTHR14952">
    <property type="entry name" value="ROPPORIN-1-LIKE PROTEIN"/>
    <property type="match status" value="1"/>
</dbReference>
<proteinExistence type="inferred from homology"/>
<gene>
    <name evidence="7" type="ORF">FNF27_03908</name>
    <name evidence="6" type="ORF">FNF29_01592</name>
</gene>
<organism evidence="6 9">
    <name type="scientific">Cafeteria roenbergensis</name>
    <name type="common">Marine flagellate</name>
    <dbReference type="NCBI Taxonomy" id="33653"/>
    <lineage>
        <taxon>Eukaryota</taxon>
        <taxon>Sar</taxon>
        <taxon>Stramenopiles</taxon>
        <taxon>Bigyra</taxon>
        <taxon>Opalozoa</taxon>
        <taxon>Bicosoecida</taxon>
        <taxon>Cafeteriaceae</taxon>
        <taxon>Cafeteria</taxon>
    </lineage>
</organism>
<sequence>MAFAMDESPLYSAEQIRVPDALPDVIKQWTKAVIRAKPEDVVAWSAEYFAKCAAERAEEVGIEVEAPTGADGESKGAEDE</sequence>
<dbReference type="Pfam" id="PF02197">
    <property type="entry name" value="RIIa"/>
    <property type="match status" value="1"/>
</dbReference>